<feature type="region of interest" description="Disordered" evidence="1">
    <location>
        <begin position="1"/>
        <end position="26"/>
    </location>
</feature>
<feature type="compositionally biased region" description="Polar residues" evidence="1">
    <location>
        <begin position="1"/>
        <end position="15"/>
    </location>
</feature>
<accession>A0A1V2R9A3</accession>
<protein>
    <recommendedName>
        <fullName evidence="2">Imm33-like domain-containing protein</fullName>
    </recommendedName>
</protein>
<evidence type="ECO:0000256" key="1">
    <source>
        <dbReference type="SAM" id="MobiDB-lite"/>
    </source>
</evidence>
<organism evidence="3 4">
    <name type="scientific">Pectobacterium actinidiae</name>
    <dbReference type="NCBI Taxonomy" id="1507808"/>
    <lineage>
        <taxon>Bacteria</taxon>
        <taxon>Pseudomonadati</taxon>
        <taxon>Pseudomonadota</taxon>
        <taxon>Gammaproteobacteria</taxon>
        <taxon>Enterobacterales</taxon>
        <taxon>Pectobacteriaceae</taxon>
        <taxon>Pectobacterium</taxon>
    </lineage>
</organism>
<dbReference type="Pfam" id="PF24719">
    <property type="entry name" value="Imm33-like"/>
    <property type="match status" value="1"/>
</dbReference>
<sequence>MQNADRSLPSAQQKQTCDKHQLTPHPPEEMVAIALDTLQNSPIYGTRISLPENGTISWFIHCGEHSAESGFYQALHTHHLAETLPEVVPYLFLPEGTKFIIDRTGYEDIWTYETE</sequence>
<evidence type="ECO:0000259" key="2">
    <source>
        <dbReference type="Pfam" id="PF24719"/>
    </source>
</evidence>
<evidence type="ECO:0000313" key="4">
    <source>
        <dbReference type="Proteomes" id="UP000189286"/>
    </source>
</evidence>
<dbReference type="EMBL" id="MPUJ01000001">
    <property type="protein sequence ID" value="ONK08978.1"/>
    <property type="molecule type" value="Genomic_DNA"/>
</dbReference>
<reference evidence="4" key="1">
    <citation type="submission" date="2016-11" db="EMBL/GenBank/DDBJ databases">
        <authorList>
            <person name="Panda P."/>
            <person name="Visnovsky S."/>
            <person name="Pitman A."/>
        </authorList>
    </citation>
    <scope>NUCLEOTIDE SEQUENCE [LARGE SCALE GENOMIC DNA]</scope>
    <source>
        <strain evidence="4">ICMP 9972</strain>
    </source>
</reference>
<dbReference type="InterPro" id="IPR056509">
    <property type="entry name" value="Imm33-like"/>
</dbReference>
<dbReference type="RefSeq" id="WP_039355030.1">
    <property type="nucleotide sequence ID" value="NZ_JRMH01000001.1"/>
</dbReference>
<name>A0A1V2R9A3_9GAMM</name>
<comment type="caution">
    <text evidence="3">The sequence shown here is derived from an EMBL/GenBank/DDBJ whole genome shotgun (WGS) entry which is preliminary data.</text>
</comment>
<feature type="domain" description="Imm33-like" evidence="2">
    <location>
        <begin position="12"/>
        <end position="111"/>
    </location>
</feature>
<dbReference type="Proteomes" id="UP000189286">
    <property type="component" value="Unassembled WGS sequence"/>
</dbReference>
<gene>
    <name evidence="3" type="ORF">BSK71_01735</name>
</gene>
<evidence type="ECO:0000313" key="3">
    <source>
        <dbReference type="EMBL" id="ONK08978.1"/>
    </source>
</evidence>
<proteinExistence type="predicted"/>
<dbReference type="OrthoDB" id="7063432at2"/>
<dbReference type="AlphaFoldDB" id="A0A1V2R9A3"/>